<dbReference type="SUPFAM" id="SSF53474">
    <property type="entry name" value="alpha/beta-Hydrolases"/>
    <property type="match status" value="1"/>
</dbReference>
<name>A0A7X2Z842_9BACL</name>
<dbReference type="EMBL" id="WNZX01000001">
    <property type="protein sequence ID" value="MUG69500.1"/>
    <property type="molecule type" value="Genomic_DNA"/>
</dbReference>
<dbReference type="AlphaFoldDB" id="A0A7X2Z842"/>
<dbReference type="InterPro" id="IPR029058">
    <property type="entry name" value="AB_hydrolase_fold"/>
</dbReference>
<dbReference type="Proteomes" id="UP000450917">
    <property type="component" value="Unassembled WGS sequence"/>
</dbReference>
<dbReference type="GO" id="GO:0016787">
    <property type="term" value="F:hydrolase activity"/>
    <property type="evidence" value="ECO:0007669"/>
    <property type="project" value="UniProtKB-KW"/>
</dbReference>
<feature type="domain" description="Dienelactone hydrolase" evidence="1">
    <location>
        <begin position="21"/>
        <end position="270"/>
    </location>
</feature>
<dbReference type="InterPro" id="IPR051049">
    <property type="entry name" value="Dienelactone_hydrolase-like"/>
</dbReference>
<sequence length="272" mass="29625">MSLIADWVRYGPEGAYTGYAARLATAQTPLPAVIVLQEIWGVDEHIQDVTRRLAQAGYAAFAPDLFAKDGERLPALGAGQIEAAKQFLNTLPPSAWRNAEERDTALARLPEHERSGISATLNRLFDLGGLQDAFRTQAAETAVYLREVCEHSRGQRVASVGFCMGGALSAALAVRDEQLAGAVIFYGSAPALDALSSIRCPVLGLYGENDKRITDEVPAFAEAMEQAGKRFDYRIYPDAPHAFFNDTRPSYHVASARAAYAETLRFLQETLS</sequence>
<dbReference type="Gene3D" id="3.40.50.1820">
    <property type="entry name" value="alpha/beta hydrolase"/>
    <property type="match status" value="1"/>
</dbReference>
<dbReference type="PANTHER" id="PTHR46623:SF6">
    <property type="entry name" value="ALPHA_BETA-HYDROLASES SUPERFAMILY PROTEIN"/>
    <property type="match status" value="1"/>
</dbReference>
<reference evidence="2 3" key="1">
    <citation type="submission" date="2019-11" db="EMBL/GenBank/DDBJ databases">
        <title>Draft genome sequences of five Paenibacillus species of dairy origin.</title>
        <authorList>
            <person name="Olajide A.M."/>
            <person name="Chen S."/>
            <person name="Lapointe G."/>
        </authorList>
    </citation>
    <scope>NUCLEOTIDE SEQUENCE [LARGE SCALE GENOMIC DNA]</scope>
    <source>
        <strain evidence="2 3">2CS3</strain>
    </source>
</reference>
<dbReference type="Pfam" id="PF01738">
    <property type="entry name" value="DLH"/>
    <property type="match status" value="1"/>
</dbReference>
<dbReference type="PANTHER" id="PTHR46623">
    <property type="entry name" value="CARBOXYMETHYLENEBUTENOLIDASE-RELATED"/>
    <property type="match status" value="1"/>
</dbReference>
<dbReference type="RefSeq" id="WP_127606960.1">
    <property type="nucleotide sequence ID" value="NZ_JBDLZV010000001.1"/>
</dbReference>
<protein>
    <submittedName>
        <fullName evidence="2">Dienelactone hydrolase family protein</fullName>
    </submittedName>
</protein>
<comment type="caution">
    <text evidence="2">The sequence shown here is derived from an EMBL/GenBank/DDBJ whole genome shotgun (WGS) entry which is preliminary data.</text>
</comment>
<accession>A0A7X2Z842</accession>
<proteinExistence type="predicted"/>
<dbReference type="InterPro" id="IPR002925">
    <property type="entry name" value="Dienelactn_hydro"/>
</dbReference>
<gene>
    <name evidence="2" type="ORF">GNP93_02295</name>
</gene>
<evidence type="ECO:0000313" key="2">
    <source>
        <dbReference type="EMBL" id="MUG69500.1"/>
    </source>
</evidence>
<evidence type="ECO:0000259" key="1">
    <source>
        <dbReference type="Pfam" id="PF01738"/>
    </source>
</evidence>
<keyword evidence="2" id="KW-0378">Hydrolase</keyword>
<organism evidence="2 3">
    <name type="scientific">Paenibacillus validus</name>
    <dbReference type="NCBI Taxonomy" id="44253"/>
    <lineage>
        <taxon>Bacteria</taxon>
        <taxon>Bacillati</taxon>
        <taxon>Bacillota</taxon>
        <taxon>Bacilli</taxon>
        <taxon>Bacillales</taxon>
        <taxon>Paenibacillaceae</taxon>
        <taxon>Paenibacillus</taxon>
    </lineage>
</organism>
<evidence type="ECO:0000313" key="3">
    <source>
        <dbReference type="Proteomes" id="UP000450917"/>
    </source>
</evidence>
<keyword evidence="3" id="KW-1185">Reference proteome</keyword>